<dbReference type="Proteomes" id="UP000215127">
    <property type="component" value="Chromosome 1"/>
</dbReference>
<feature type="signal peptide" evidence="1">
    <location>
        <begin position="1"/>
        <end position="19"/>
    </location>
</feature>
<feature type="chain" id="PRO_5013163472" evidence="1">
    <location>
        <begin position="20"/>
        <end position="114"/>
    </location>
</feature>
<accession>A0A1X7RH38</accession>
<keyword evidence="3" id="KW-1185">Reference proteome</keyword>
<evidence type="ECO:0000313" key="2">
    <source>
        <dbReference type="EMBL" id="SMQ46521.1"/>
    </source>
</evidence>
<dbReference type="EMBL" id="LT853692">
    <property type="protein sequence ID" value="SMQ46521.1"/>
    <property type="molecule type" value="Genomic_DNA"/>
</dbReference>
<name>A0A1X7RH38_ZYMT9</name>
<dbReference type="AlphaFoldDB" id="A0A1X7RH38"/>
<sequence>MKISVMLAILATITAPVLAAPQDLVQREEMTLEKYATAFKRIREEVATTQDLPKREVDKLAFKRMEEELGQSLSKRHFDGCDFCLATEGTGPVPGTTYAICCCKGCACYGGKHC</sequence>
<reference evidence="2 3" key="1">
    <citation type="submission" date="2016-06" db="EMBL/GenBank/DDBJ databases">
        <authorList>
            <person name="Kjaerup R.B."/>
            <person name="Dalgaard T.S."/>
            <person name="Juul-Madsen H.R."/>
        </authorList>
    </citation>
    <scope>NUCLEOTIDE SEQUENCE [LARGE SCALE GENOMIC DNA]</scope>
</reference>
<gene>
    <name evidence="2" type="ORF">ZT3D7_G1667</name>
</gene>
<organism evidence="2 3">
    <name type="scientific">Zymoseptoria tritici (strain ST99CH_3D7)</name>
    <dbReference type="NCBI Taxonomy" id="1276538"/>
    <lineage>
        <taxon>Eukaryota</taxon>
        <taxon>Fungi</taxon>
        <taxon>Dikarya</taxon>
        <taxon>Ascomycota</taxon>
        <taxon>Pezizomycotina</taxon>
        <taxon>Dothideomycetes</taxon>
        <taxon>Dothideomycetidae</taxon>
        <taxon>Mycosphaerellales</taxon>
        <taxon>Mycosphaerellaceae</taxon>
        <taxon>Zymoseptoria</taxon>
    </lineage>
</organism>
<keyword evidence="1" id="KW-0732">Signal</keyword>
<evidence type="ECO:0000313" key="3">
    <source>
        <dbReference type="Proteomes" id="UP000215127"/>
    </source>
</evidence>
<evidence type="ECO:0000256" key="1">
    <source>
        <dbReference type="SAM" id="SignalP"/>
    </source>
</evidence>
<proteinExistence type="predicted"/>
<protein>
    <submittedName>
        <fullName evidence="2">Uncharacterized protein</fullName>
    </submittedName>
</protein>